<keyword evidence="3" id="KW-1185">Reference proteome</keyword>
<sequence>MCRWLVYALLILVAILKICKSTHVFKVDRDFSKVKSDTEVAKHVEEVLRKLRTFKVAVHPRVRLLYRLLKRGMARHAYRVSDSLYVPYVYRANNNAES</sequence>
<reference evidence="2" key="1">
    <citation type="submission" date="2022-03" db="EMBL/GenBank/DDBJ databases">
        <authorList>
            <person name="Martin H S."/>
        </authorList>
    </citation>
    <scope>NUCLEOTIDE SEQUENCE</scope>
</reference>
<name>A0ABN8IL93_9NEOP</name>
<gene>
    <name evidence="2" type="ORF">IPOD504_LOCUS11359</name>
</gene>
<keyword evidence="1" id="KW-0732">Signal</keyword>
<feature type="non-terminal residue" evidence="2">
    <location>
        <position position="98"/>
    </location>
</feature>
<dbReference type="EMBL" id="OW152840">
    <property type="protein sequence ID" value="CAH2061676.1"/>
    <property type="molecule type" value="Genomic_DNA"/>
</dbReference>
<accession>A0ABN8IL93</accession>
<organism evidence="2 3">
    <name type="scientific">Iphiclides podalirius</name>
    <name type="common">scarce swallowtail</name>
    <dbReference type="NCBI Taxonomy" id="110791"/>
    <lineage>
        <taxon>Eukaryota</taxon>
        <taxon>Metazoa</taxon>
        <taxon>Ecdysozoa</taxon>
        <taxon>Arthropoda</taxon>
        <taxon>Hexapoda</taxon>
        <taxon>Insecta</taxon>
        <taxon>Pterygota</taxon>
        <taxon>Neoptera</taxon>
        <taxon>Endopterygota</taxon>
        <taxon>Lepidoptera</taxon>
        <taxon>Glossata</taxon>
        <taxon>Ditrysia</taxon>
        <taxon>Papilionoidea</taxon>
        <taxon>Papilionidae</taxon>
        <taxon>Papilioninae</taxon>
        <taxon>Iphiclides</taxon>
    </lineage>
</organism>
<proteinExistence type="predicted"/>
<protein>
    <recommendedName>
        <fullName evidence="4">Sperm-lysin</fullName>
    </recommendedName>
</protein>
<evidence type="ECO:0000256" key="1">
    <source>
        <dbReference type="SAM" id="SignalP"/>
    </source>
</evidence>
<evidence type="ECO:0000313" key="3">
    <source>
        <dbReference type="Proteomes" id="UP000837857"/>
    </source>
</evidence>
<dbReference type="Proteomes" id="UP000837857">
    <property type="component" value="Chromosome 28"/>
</dbReference>
<evidence type="ECO:0000313" key="2">
    <source>
        <dbReference type="EMBL" id="CAH2061676.1"/>
    </source>
</evidence>
<feature type="signal peptide" evidence="1">
    <location>
        <begin position="1"/>
        <end position="21"/>
    </location>
</feature>
<evidence type="ECO:0008006" key="4">
    <source>
        <dbReference type="Google" id="ProtNLM"/>
    </source>
</evidence>
<feature type="chain" id="PRO_5045984422" description="Sperm-lysin" evidence="1">
    <location>
        <begin position="22"/>
        <end position="98"/>
    </location>
</feature>